<comment type="caution">
    <text evidence="7">The sequence shown here is derived from an EMBL/GenBank/DDBJ whole genome shotgun (WGS) entry which is preliminary data.</text>
</comment>
<comment type="pathway">
    <text evidence="1">Siderophore biosynthesis.</text>
</comment>
<evidence type="ECO:0000256" key="1">
    <source>
        <dbReference type="ARBA" id="ARBA00004924"/>
    </source>
</evidence>
<dbReference type="Pfam" id="PF08241">
    <property type="entry name" value="Methyltransf_11"/>
    <property type="match status" value="1"/>
</dbReference>
<dbReference type="GO" id="GO:0016491">
    <property type="term" value="F:oxidoreductase activity"/>
    <property type="evidence" value="ECO:0007669"/>
    <property type="project" value="InterPro"/>
</dbReference>
<dbReference type="InterPro" id="IPR025110">
    <property type="entry name" value="AMP-bd_C"/>
</dbReference>
<dbReference type="Pfam" id="PF00668">
    <property type="entry name" value="Condensation"/>
    <property type="match status" value="4"/>
</dbReference>
<dbReference type="PROSITE" id="PS00455">
    <property type="entry name" value="AMP_BINDING"/>
    <property type="match status" value="3"/>
</dbReference>
<dbReference type="GO" id="GO:0031177">
    <property type="term" value="F:phosphopantetheine binding"/>
    <property type="evidence" value="ECO:0007669"/>
    <property type="project" value="TreeGrafter"/>
</dbReference>
<dbReference type="Pfam" id="PF00501">
    <property type="entry name" value="AMP-binding"/>
    <property type="match status" value="3"/>
</dbReference>
<dbReference type="CDD" id="cd19535">
    <property type="entry name" value="Cyc_NRPS"/>
    <property type="match status" value="1"/>
</dbReference>
<dbReference type="InterPro" id="IPR000873">
    <property type="entry name" value="AMP-dep_synth/lig_dom"/>
</dbReference>
<organism evidence="7 8">
    <name type="scientific">Adineta steineri</name>
    <dbReference type="NCBI Taxonomy" id="433720"/>
    <lineage>
        <taxon>Eukaryota</taxon>
        <taxon>Metazoa</taxon>
        <taxon>Spiralia</taxon>
        <taxon>Gnathifera</taxon>
        <taxon>Rotifera</taxon>
        <taxon>Eurotatoria</taxon>
        <taxon>Bdelloidea</taxon>
        <taxon>Adinetida</taxon>
        <taxon>Adinetidae</taxon>
        <taxon>Adineta</taxon>
    </lineage>
</organism>
<dbReference type="Pfam" id="PF13193">
    <property type="entry name" value="AMP-binding_C"/>
    <property type="match status" value="1"/>
</dbReference>
<dbReference type="CDD" id="cd02440">
    <property type="entry name" value="AdoMet_MTases"/>
    <property type="match status" value="1"/>
</dbReference>
<evidence type="ECO:0000259" key="6">
    <source>
        <dbReference type="PROSITE" id="PS50075"/>
    </source>
</evidence>
<dbReference type="GO" id="GO:0005829">
    <property type="term" value="C:cytosol"/>
    <property type="evidence" value="ECO:0007669"/>
    <property type="project" value="TreeGrafter"/>
</dbReference>
<dbReference type="PROSITE" id="PS50075">
    <property type="entry name" value="CARRIER"/>
    <property type="match status" value="2"/>
</dbReference>
<dbReference type="FunFam" id="3.40.50.12780:FF:000012">
    <property type="entry name" value="Non-ribosomal peptide synthetase"/>
    <property type="match status" value="1"/>
</dbReference>
<dbReference type="NCBIfam" id="NF003417">
    <property type="entry name" value="PRK04813.1"/>
    <property type="match status" value="4"/>
</dbReference>
<dbReference type="SUPFAM" id="SSF56801">
    <property type="entry name" value="Acetyl-CoA synthetase-like"/>
    <property type="match status" value="3"/>
</dbReference>
<dbReference type="PANTHER" id="PTHR45527">
    <property type="entry name" value="NONRIBOSOMAL PEPTIDE SYNTHETASE"/>
    <property type="match status" value="1"/>
</dbReference>
<evidence type="ECO:0000256" key="4">
    <source>
        <dbReference type="ARBA" id="ARBA00022598"/>
    </source>
</evidence>
<dbReference type="FunFam" id="3.40.50.980:FF:000001">
    <property type="entry name" value="Non-ribosomal peptide synthetase"/>
    <property type="match status" value="1"/>
</dbReference>
<dbReference type="InterPro" id="IPR001242">
    <property type="entry name" value="Condensation_dom"/>
</dbReference>
<dbReference type="InterPro" id="IPR020845">
    <property type="entry name" value="AMP-binding_CS"/>
</dbReference>
<dbReference type="EMBL" id="CAJOBB010000627">
    <property type="protein sequence ID" value="CAF3718995.1"/>
    <property type="molecule type" value="Genomic_DNA"/>
</dbReference>
<comment type="similarity">
    <text evidence="5">Belongs to the NRP synthetase family.</text>
</comment>
<evidence type="ECO:0000256" key="2">
    <source>
        <dbReference type="ARBA" id="ARBA00022450"/>
    </source>
</evidence>
<dbReference type="InterPro" id="IPR042099">
    <property type="entry name" value="ANL_N_sf"/>
</dbReference>
<dbReference type="SUPFAM" id="SSF47336">
    <property type="entry name" value="ACP-like"/>
    <property type="match status" value="2"/>
</dbReference>
<protein>
    <recommendedName>
        <fullName evidence="6">Carrier domain-containing protein</fullName>
    </recommendedName>
</protein>
<dbReference type="SUPFAM" id="SSF53335">
    <property type="entry name" value="S-adenosyl-L-methionine-dependent methyltransferases"/>
    <property type="match status" value="1"/>
</dbReference>
<dbReference type="InterPro" id="IPR009081">
    <property type="entry name" value="PP-bd_ACP"/>
</dbReference>
<dbReference type="Gene3D" id="1.10.1200.10">
    <property type="entry name" value="ACP-like"/>
    <property type="match status" value="2"/>
</dbReference>
<gene>
    <name evidence="7" type="ORF">KXQ929_LOCUS12276</name>
</gene>
<dbReference type="GO" id="GO:0008757">
    <property type="term" value="F:S-adenosylmethionine-dependent methyltransferase activity"/>
    <property type="evidence" value="ECO:0007669"/>
    <property type="project" value="InterPro"/>
</dbReference>
<sequence length="4672" mass="537188">MFRTKKSTAATTDQKVQRLMISGQTEAIASSAQQRIYMHENLYFSGSDISMYNIMVPLQIKRGSVSIEHIRLSLVSMIQQHTVLRTAIRFNPMNNQIKQNILPLTDDIYSFEHSRGVSTLEQLDHLLTNETIGKYFDIENGKVLRCHVMQRSAERHDESLHEGDLIIFVIHHIAFDLGSYKPLLEAFERACWTNEYQQSVLTTLQYIDYALYEQALLADTSTESKMNKARRFWANLMHEYDWSKIRYLVSDGGQTDRHRSGRGYSTAFTIDQDVVDAMMLFASTNNVTMFSLSLACYYAFLFKLTNHDDDLCVVSSATNRYEKETQEMIGIFVNLLLYRIKIESNTTFKHLVQQVQQLSNEILVHASLSYQQIIDSQGKRENNVLPSAFFQYEPLILSITQKNSIELTVSEGSVLSGYYDRDLNHQSGISLFDISLTIIHDNHTPSTECFLNCSADIFKHQDDVDLLSKRFQHILTQLFSFPMLQESIHEITILLPNKQISLSESNNTHLFSSDSSACSIPGSSTINHQMSMLEASMFWLDTLYDCKLDQSLSLPFDRYRLTNEHRTCHTTSISFDFGQHLSHDFLIHASSNNISLEHLTFAIYFIFLFKLTNGQTDLCLAININNNRYRDELKSIIGLFENVLPLRCQLDPHWCFHQLLEHVQDITTNSMKYSYFPLQSILNQHPHISKHAFLDTSLEFISYKNNNTVMIGDSQLVPGSSSFNINEDEILSVFDFSLSIHHDINMNQLSCTINASLDLFKRETVEKISQRFHFILHQLSESIIDSQINKPIYELSLALSNEQYLMQSMNNTQISFPSARTCIHHEFVYQVMKHPQKLAVELDDQSLTYCELLYYVQILSLTLLNEYHVVPGEIVCQCVERSLSMVIGIMGIEMTGGVYCPLSPRDPRQRLQALIQQIQSRLVLVHNLTKTKFDDDIVALDTDLVLMSHVTECVIDLNRLSEVATVSDDVAYIIFTSGSTGKPKAVQVQHKNFTRFMCSLIYGDVLNEKDTILQMARCSFDVHVHDILGSFITGGSLIMLHPRGIMDFDYLANVMIEKNITCFASVPTIINNFFTFLQQQNHHNVAQYLRSVCSGGEPCSLKLINLISNTVMYTCRLWNMYGPAETTIDCTFHLFNNSMETDNIPIGRPLSNYQNLVLDEFSQNVFIDQEGELFVGGVGVFAGYLGCDDLTAKALVKIDGQLFYRTGDLVTMDINGLLHYQGRKDHQIKLHGQRIELGEIERCLLNITSISACVVMKWNDDYLVAYVQSSDMNEEELRGYCQSHLPLHMIPSFFIILVKLPLNANGKITLRIDTTKIGISELFQHTTIADHARLIHQSIDDPETYQKLLFVVHNLQDACLRKRAYSTSRENMILVADELSRYEPFPVTEIQLAYLIGREGVTGLGHVSAFGYSEYDFSSTFDIECFERALNCLVQRHEALRLIFPSHTEQKILKTVPYYTISIHSLDDVQSSQKHLIERRKQLSHQIRSADQWPLFDFQVTRFISDGSNNIRLHFGFDALILDFWSTNLILHELNQLYCNLNHNLVELKLSYRDYILTEQQWKHTTIYSNDRQYWINRLKSFPLGPNLPLQCLPNEIHRQRHCNAATVLYQTLWQKLRKRIADHGLTPAGFLASVYALVLGKWSENKHFALNLPVFNRLPIHSQVNQIVGDFTSVIPLEINLDKIITYYEFLHTVQKQLWNDLEHISYDGVSFIRDLMQIHQTREILLPYVFTCGVDVEDIREKNVEHNIFFDQAPVYEISQTPQVFIDHGLVEIDGCLSINWVYVENLFRKEMVSHMHNTFVHLLVKLASFDYIWQEPIFVPLPSEQQERRLDFNQTQWESNVKDKLLHSLVIKQAELTPNALAIISSQLNLTYRQLMDRVYSLAYHLQQQQTDSNQLISILMKKGWEQVVACLAVLVSGGAYLPLDIDSPHDRLCSLIHETNVTILLTQSHYKHTFPHLTTISVDTFTTSDNYPTSFPIKQQSSTDLAYIIYTSGSTGKPKGVMISHQAVLNTILDMNSRLEISTNDRIFAVSHLNFDLSVYDIFGTLIAGGTIVIPNHEDYKNPEHWYDMIIKHHVTIWNSVPMLMQMFVEHLKHTNNNHNQLRHILLSGDWIPLSLPESIQTTLGEQITITSLGGATEASIWSIAYTLPEEIPREWKSIPYGIPLRNQEYYIYDIHLHDCPEWVIGELYIGGEGLANGYWNDQEKTQSSFIIHPSTNKRLYRTGDYGRFLPNGYIEFLGRKDFQVKVHGHRIELGEIEYQLQQHLDIHQAIVNIDDKSQYLVGYVMPEKHSIHDEENDSAEMLITDPIERINFKLARHGIRHQKKVEKSFALTKPKLTETLINIYYMRKNYRQFTNEIIERSTIEKLLKNSHNSNDNGKISFSHLDFDILSQLLAVLTPISVADQPLPKHYYASIGDLHPVQVYVELPTSLDNILPGVYYHNPDKHTLELISSHINNDMKNIRLHLVGRSSAIAPLYGKRSGYQFCMLETGYVMGLLEKEGSILGLTFSKNTHNELITRDILNIDENDTYYCSNISSFEQHISSNVQNDNYQCIIYFKSVNNNKDQWFIYNKENDTVTPFDVETETKQEEIPLFFEDDDDAKIIFHDCQCAVFFVGRSECTMNIGKMSHLLMDHCLEMNIGMCPIGTRSSFPKQINDVLDTIITHEKLNRSNILHTLLIGKISSKQKRERTISKVKSMPSWSETLRIYLKKKLPMYMVPAHFMSVSSFPLSPNGKIDRKALPEISLSVLQQEDTYTTPNTELEKMIASIWQEILYADRLIIQHDDPTKIVSGISRQTYFLISTTTSFFSVGGNSLLLVKIYQQYQSKFNFETEAMSIRPFFEYNTIVEHAKLLETIIIDGAQLRQWHTLHINVGIASYAQERIFLDEKMRFSGENAIYNELAVLQVKKGSLSMNRLLQALRCVLSKHKILRTSLVFNEEDSTLKQSITNKHLTFTLAADQTFKSETDLHNIISQISTNPNLFDLSGGRVFYCQILKQQMTPDENYNKEIITNSDVLVIGFHHAAVDQSAGSIFLNDLYNTYNSNMAGLDNEESLQYIDYAVHERLIDMTLSREFWRLQLEGCNLKRQLSLPIDQHCLSNNGRSGFASTMQITFDRKISSSFLNYASLHHLTLFQLGLATFYTFLFKLTYSQTDLCISCVNANRYRTELQNMIGMFVSTLPYCVQLDPQWSFDEVVKYVREKCLSILEHSHYPLQHILRDFHLNQSTVPFLQTVFDFITVSSVNDQFIFDDVSLQPVSLEQFSGAAKFDFSLEFVYNPILDDNILSCRFICSRDLFEDTTVTKMIQRLQYLFEQLFSTNFNVNQTELVVSPIANLTLILPDEMNEIQHVAFYRKSNVTNEAPASFAQARIWLDERIRFDPDKPQVAIYNMPFVYRLQPGHTLSIKQLRHALHLTVNKHLSLHTSLYFDTQKNLLMQRVTTNEDKNNNIFSIIETTYETDEQVNEILHDEKRNPHLFDLAQGLVFRCHIIYYKSISSNHLLSDKDLLIFNFHHALFDFPSMQVFHHDLNEAYTTGQLLHDGNTNLRYLDYAVIEQQMSMTGASMLWFDALHDCKLDQPLSLPFDRYRLSNEHRTGRGTSISFDFGQDLSHHFLLHASSNSISLEQLALATYYVFLFKLTNGEKDLCIGINTHGRYRDELEPIIGMFVNAIPIRCQLDPHLSFHTLTKHVRDIMINYIKYSYFPLQRILNQHPKISNPVFLDTSFEFISSMTKDEENKIMIGDSRFSLLPYSIKISEDEVMSKFDFILRFQHDLNLNEFSCTIDASLDLFNTETICIIAQRLQTMLYQQFTSFNSQINKPVHELSLALSNEQYLMQSLNNTQISFPSPLTCIHHEFVYQVMKHPQKLAVELDDQSLTYCELLYYVQILSLTLLNKYHVISGEIVCQCVERSLSMVIGIMGIEMAGGVYCPLSPQDPQHRLHALTQQTQSRLVLVQHSTTLKFSDEIVSCNIDLIWTVGHANTAIILDSLSDVLVIVENIAYIVFTSGSTGISKAVQIRHRNLLSCIDSLVRLHLFTNKDTMIQMASCSYDVHVQEIIGALIIGSTIIMLRPQGNMSLEYMTKTLNGKQVSYISFVPSYANILLEFLESHSISSLSSLRTVAVGGEASTVQLIDKLYVYLPQDGFVWNGYGPSETTVDSTTYVIRRNINMINIPIGRPLLNYRCMIMNEYLQSSVGDQEGELVIGGVGVFTGYLGRDDLTAKALTEIDGELYYRTGDLVTMDINGLLYYQGRKDHQIKLHGQRIELGEIERCLLNITSISACVVIKWKDDYLAAYVQSSHNNEEELRQHCQSHLPPHMIPSFFIILEKLPLNQNGKIDRKQLPSPDFSLSTLLLSDKSDTPLNQFEEHIHTIWCQVLHRNENHISRTTSFFSVGGHSLRFIELYYRYQSLFNFDAHSLSIGLFLQQPTIRQHAQLLQTLLSNDTQTAHWQSQHINPVLANVTLTDQNILEVGCGRGAGAAWCVRTYASRSYVGIDPSQDVINLCEKCYSIIPRLSFMIADPETHLPLQNESMNVVLSIETTNLFDEIEVVKKFVGEITRVLTPNGYLLWCGLCNVDGSSVLIDYLTENHAFIIDEKVNITRNVLHALDIQNKSHADFIERYIQPADQEYCRLFAGLPGTPLYDNMQQGRAEYRRVVFRKKIAKRHFIFKTKF</sequence>
<keyword evidence="4" id="KW-0436">Ligase</keyword>
<dbReference type="Gene3D" id="3.40.109.10">
    <property type="entry name" value="NADH Oxidase"/>
    <property type="match status" value="1"/>
</dbReference>
<dbReference type="InterPro" id="IPR023213">
    <property type="entry name" value="CAT-like_dom_sf"/>
</dbReference>
<dbReference type="InterPro" id="IPR029063">
    <property type="entry name" value="SAM-dependent_MTases_sf"/>
</dbReference>
<dbReference type="InterPro" id="IPR013216">
    <property type="entry name" value="Methyltransf_11"/>
</dbReference>
<dbReference type="CDD" id="cd05930">
    <property type="entry name" value="A_NRPS"/>
    <property type="match status" value="2"/>
</dbReference>
<dbReference type="InterPro" id="IPR010071">
    <property type="entry name" value="AA_adenyl_dom"/>
</dbReference>
<dbReference type="Gene3D" id="3.30.559.30">
    <property type="entry name" value="Nonribosomal peptide synthetase, condensation domain"/>
    <property type="match status" value="5"/>
</dbReference>
<name>A0A818W155_9BILA</name>
<dbReference type="Pfam" id="PF00550">
    <property type="entry name" value="PP-binding"/>
    <property type="match status" value="1"/>
</dbReference>
<dbReference type="GO" id="GO:0043041">
    <property type="term" value="P:amino acid activation for nonribosomal peptide biosynthetic process"/>
    <property type="evidence" value="ECO:0007669"/>
    <property type="project" value="TreeGrafter"/>
</dbReference>
<dbReference type="Gene3D" id="3.30.300.30">
    <property type="match status" value="4"/>
</dbReference>
<evidence type="ECO:0000256" key="3">
    <source>
        <dbReference type="ARBA" id="ARBA00022553"/>
    </source>
</evidence>
<dbReference type="InterPro" id="IPR000415">
    <property type="entry name" value="Nitroreductase-like"/>
</dbReference>
<dbReference type="InterPro" id="IPR045851">
    <property type="entry name" value="AMP-bd_C_sf"/>
</dbReference>
<dbReference type="PANTHER" id="PTHR45527:SF10">
    <property type="entry name" value="PYOCHELIN SYNTHASE PCHF"/>
    <property type="match status" value="1"/>
</dbReference>
<dbReference type="Gene3D" id="3.30.559.10">
    <property type="entry name" value="Chloramphenicol acetyltransferase-like domain"/>
    <property type="match status" value="4"/>
</dbReference>
<dbReference type="Gene3D" id="3.40.50.12780">
    <property type="entry name" value="N-terminal domain of ligase-like"/>
    <property type="match status" value="3"/>
</dbReference>
<dbReference type="SUPFAM" id="SSF52777">
    <property type="entry name" value="CoA-dependent acyltransferases"/>
    <property type="match status" value="9"/>
</dbReference>
<feature type="domain" description="Carrier" evidence="6">
    <location>
        <begin position="2761"/>
        <end position="2861"/>
    </location>
</feature>
<accession>A0A818W155</accession>
<evidence type="ECO:0000256" key="5">
    <source>
        <dbReference type="ARBA" id="ARBA00029454"/>
    </source>
</evidence>
<evidence type="ECO:0000313" key="7">
    <source>
        <dbReference type="EMBL" id="CAF3718995.1"/>
    </source>
</evidence>
<dbReference type="NCBIfam" id="TIGR01733">
    <property type="entry name" value="AA-adenyl-dom"/>
    <property type="match status" value="2"/>
</dbReference>
<evidence type="ECO:0000313" key="8">
    <source>
        <dbReference type="Proteomes" id="UP000663868"/>
    </source>
</evidence>
<dbReference type="Proteomes" id="UP000663868">
    <property type="component" value="Unassembled WGS sequence"/>
</dbReference>
<dbReference type="InterPro" id="IPR036736">
    <property type="entry name" value="ACP-like_sf"/>
</dbReference>
<feature type="domain" description="Carrier" evidence="6">
    <location>
        <begin position="4360"/>
        <end position="4440"/>
    </location>
</feature>
<dbReference type="InterPro" id="IPR057737">
    <property type="entry name" value="Condensation_MtbB-like"/>
</dbReference>
<keyword evidence="2" id="KW-0596">Phosphopantetheine</keyword>
<dbReference type="Gene3D" id="3.40.50.150">
    <property type="entry name" value="Vaccinia Virus protein VP39"/>
    <property type="match status" value="1"/>
</dbReference>
<reference evidence="7" key="1">
    <citation type="submission" date="2021-02" db="EMBL/GenBank/DDBJ databases">
        <authorList>
            <person name="Nowell W R."/>
        </authorList>
    </citation>
    <scope>NUCLEOTIDE SEQUENCE</scope>
</reference>
<keyword evidence="3" id="KW-0597">Phosphoprotein</keyword>
<proteinExistence type="inferred from homology"/>
<dbReference type="GO" id="GO:0044550">
    <property type="term" value="P:secondary metabolite biosynthetic process"/>
    <property type="evidence" value="ECO:0007669"/>
    <property type="project" value="TreeGrafter"/>
</dbReference>